<accession>A0A9Q0INA7</accession>
<protein>
    <submittedName>
        <fullName evidence="1">Uncharacterized protein</fullName>
    </submittedName>
</protein>
<dbReference type="OrthoDB" id="2506647at2759"/>
<name>A0A9Q0INA7_9TELE</name>
<proteinExistence type="predicted"/>
<keyword evidence="2" id="KW-1185">Reference proteome</keyword>
<dbReference type="EMBL" id="JANIIK010000044">
    <property type="protein sequence ID" value="KAJ3604318.1"/>
    <property type="molecule type" value="Genomic_DNA"/>
</dbReference>
<sequence length="101" mass="11001">IPQSPIGCRQPAPTPRSNLILGAVEPSFTFNMDTVATGAQVCVTTGPSRPAPTAFLGLLNEPAYRMQSWAGSNWDPQVFSRRFDLGEPVAAMQFLTKNYKD</sequence>
<comment type="caution">
    <text evidence="1">The sequence shown here is derived from an EMBL/GenBank/DDBJ whole genome shotgun (WGS) entry which is preliminary data.</text>
</comment>
<reference evidence="1" key="1">
    <citation type="submission" date="2022-07" db="EMBL/GenBank/DDBJ databases">
        <title>Chromosome-level genome of Muraenolepis orangiensis.</title>
        <authorList>
            <person name="Kim J."/>
        </authorList>
    </citation>
    <scope>NUCLEOTIDE SEQUENCE</scope>
    <source>
        <strain evidence="1">KU_S4_2022</strain>
        <tissue evidence="1">Muscle</tissue>
    </source>
</reference>
<evidence type="ECO:0000313" key="2">
    <source>
        <dbReference type="Proteomes" id="UP001148018"/>
    </source>
</evidence>
<organism evidence="1 2">
    <name type="scientific">Muraenolepis orangiensis</name>
    <name type="common">Patagonian moray cod</name>
    <dbReference type="NCBI Taxonomy" id="630683"/>
    <lineage>
        <taxon>Eukaryota</taxon>
        <taxon>Metazoa</taxon>
        <taxon>Chordata</taxon>
        <taxon>Craniata</taxon>
        <taxon>Vertebrata</taxon>
        <taxon>Euteleostomi</taxon>
        <taxon>Actinopterygii</taxon>
        <taxon>Neopterygii</taxon>
        <taxon>Teleostei</taxon>
        <taxon>Neoteleostei</taxon>
        <taxon>Acanthomorphata</taxon>
        <taxon>Zeiogadaria</taxon>
        <taxon>Gadariae</taxon>
        <taxon>Gadiformes</taxon>
        <taxon>Muraenolepidoidei</taxon>
        <taxon>Muraenolepididae</taxon>
        <taxon>Muraenolepis</taxon>
    </lineage>
</organism>
<dbReference type="Proteomes" id="UP001148018">
    <property type="component" value="Unassembled WGS sequence"/>
</dbReference>
<gene>
    <name evidence="1" type="ORF">NHX12_029059</name>
</gene>
<feature type="non-terminal residue" evidence="1">
    <location>
        <position position="101"/>
    </location>
</feature>
<dbReference type="AlphaFoldDB" id="A0A9Q0INA7"/>
<evidence type="ECO:0000313" key="1">
    <source>
        <dbReference type="EMBL" id="KAJ3604318.1"/>
    </source>
</evidence>